<evidence type="ECO:0000259" key="2">
    <source>
        <dbReference type="Pfam" id="PF17667"/>
    </source>
</evidence>
<evidence type="ECO:0000313" key="3">
    <source>
        <dbReference type="EMBL" id="TRM56463.1"/>
    </source>
</evidence>
<feature type="compositionally biased region" description="Basic and acidic residues" evidence="1">
    <location>
        <begin position="1"/>
        <end position="11"/>
    </location>
</feature>
<dbReference type="SUPFAM" id="SSF56112">
    <property type="entry name" value="Protein kinase-like (PK-like)"/>
    <property type="match status" value="1"/>
</dbReference>
<sequence>MQSVEYARDTPADETNQNSRVVHPANQTTSSTPDIPVPYPHAPLARLDIQVLPDPLSIDEDCISETERASVDVAGFLPTLYPKDMFAVHPNTVVNAMATNLYDIEARRWREYPPSQPSEQENATAAFLDELTRSAWRVYAALEKKLPCFARQWVVTRSTRVLLSGESVQVPGIALVYAGLKSVQWADILCDVQIVSSVEQMPEALRRLTCGAANVFASQGDRFFHIGIALAGDSFQVAYFDRAGRVLSGIRDAHRCCVLFTRVLMGLTMLDASYCGKDTSLASRGGQFFVTVGGLEYRIVETLSIGKEICGRGTVCWRCRRSDSDKDYVIKNIWADKRQHPTEGDFLRMASSIDGIANLVCDEPVPWPHDEHRTTVWLRDLVQGPDRADVLSGVPHLELRRLVFDQYGKPLEEFATKDELILALRDAVEAHEQLYDTKDVLHCDISDNNIVLCEVPGSSRRRGLLIDLDSAIVAKPDGEYKRGPIGRTAGTLPFTACAILLSPDTVAHSPWHDMESFLYVLMIICSSYAGPSSTPRNDVDVRSLKIGRWLDGNAGHKARVMFGYDDDQFRGFLDESFHPYFDDLKELVFDLRTAIARTKWATDRVFLDIFDRHIRQRQSSDDHAAPPASQCAATGPSGKDDDSEEQDAPERSAADLPQDDRTAMPPPPTPREKVSSSSSHASDDSEVTLVEPRRLYQATKETCPVIARSSPSPKRKAVGEQTTHSPKRQKVDHVD</sequence>
<keyword evidence="4" id="KW-1185">Reference proteome</keyword>
<dbReference type="Pfam" id="PF17667">
    <property type="entry name" value="Pkinase_fungal"/>
    <property type="match status" value="1"/>
</dbReference>
<name>A0A550BVC2_9AGAR</name>
<evidence type="ECO:0000313" key="4">
    <source>
        <dbReference type="Proteomes" id="UP000320762"/>
    </source>
</evidence>
<dbReference type="Gene3D" id="1.10.510.10">
    <property type="entry name" value="Transferase(Phosphotransferase) domain 1"/>
    <property type="match status" value="1"/>
</dbReference>
<feature type="region of interest" description="Disordered" evidence="1">
    <location>
        <begin position="1"/>
        <end position="36"/>
    </location>
</feature>
<organism evidence="3 4">
    <name type="scientific">Schizophyllum amplum</name>
    <dbReference type="NCBI Taxonomy" id="97359"/>
    <lineage>
        <taxon>Eukaryota</taxon>
        <taxon>Fungi</taxon>
        <taxon>Dikarya</taxon>
        <taxon>Basidiomycota</taxon>
        <taxon>Agaricomycotina</taxon>
        <taxon>Agaricomycetes</taxon>
        <taxon>Agaricomycetidae</taxon>
        <taxon>Agaricales</taxon>
        <taxon>Schizophyllaceae</taxon>
        <taxon>Schizophyllum</taxon>
    </lineage>
</organism>
<dbReference type="InterPro" id="IPR011009">
    <property type="entry name" value="Kinase-like_dom_sf"/>
</dbReference>
<dbReference type="InterPro" id="IPR040976">
    <property type="entry name" value="Pkinase_fungal"/>
</dbReference>
<feature type="compositionally biased region" description="Polar residues" evidence="1">
    <location>
        <begin position="13"/>
        <end position="33"/>
    </location>
</feature>
<feature type="region of interest" description="Disordered" evidence="1">
    <location>
        <begin position="617"/>
        <end position="735"/>
    </location>
</feature>
<proteinExistence type="predicted"/>
<feature type="domain" description="Fungal-type protein kinase" evidence="2">
    <location>
        <begin position="182"/>
        <end position="525"/>
    </location>
</feature>
<dbReference type="PANTHER" id="PTHR38248">
    <property type="entry name" value="FUNK1 6"/>
    <property type="match status" value="1"/>
</dbReference>
<comment type="caution">
    <text evidence="3">The sequence shown here is derived from an EMBL/GenBank/DDBJ whole genome shotgun (WGS) entry which is preliminary data.</text>
</comment>
<reference evidence="3 4" key="1">
    <citation type="journal article" date="2019" name="New Phytol.">
        <title>Comparative genomics reveals unique wood-decay strategies and fruiting body development in the Schizophyllaceae.</title>
        <authorList>
            <person name="Almasi E."/>
            <person name="Sahu N."/>
            <person name="Krizsan K."/>
            <person name="Balint B."/>
            <person name="Kovacs G.M."/>
            <person name="Kiss B."/>
            <person name="Cseklye J."/>
            <person name="Drula E."/>
            <person name="Henrissat B."/>
            <person name="Nagy I."/>
            <person name="Chovatia M."/>
            <person name="Adam C."/>
            <person name="LaButti K."/>
            <person name="Lipzen A."/>
            <person name="Riley R."/>
            <person name="Grigoriev I.V."/>
            <person name="Nagy L.G."/>
        </authorList>
    </citation>
    <scope>NUCLEOTIDE SEQUENCE [LARGE SCALE GENOMIC DNA]</scope>
    <source>
        <strain evidence="3 4">NL-1724</strain>
    </source>
</reference>
<feature type="compositionally biased region" description="Basic and acidic residues" evidence="1">
    <location>
        <begin position="648"/>
        <end position="662"/>
    </location>
</feature>
<dbReference type="OrthoDB" id="5584477at2759"/>
<dbReference type="Proteomes" id="UP000320762">
    <property type="component" value="Unassembled WGS sequence"/>
</dbReference>
<dbReference type="EMBL" id="VDMD01000069">
    <property type="protein sequence ID" value="TRM56463.1"/>
    <property type="molecule type" value="Genomic_DNA"/>
</dbReference>
<gene>
    <name evidence="3" type="ORF">BD626DRAFT_440951</name>
</gene>
<protein>
    <recommendedName>
        <fullName evidence="2">Fungal-type protein kinase domain-containing protein</fullName>
    </recommendedName>
</protein>
<dbReference type="PANTHER" id="PTHR38248:SF2">
    <property type="entry name" value="FUNK1 11"/>
    <property type="match status" value="1"/>
</dbReference>
<accession>A0A550BVC2</accession>
<evidence type="ECO:0000256" key="1">
    <source>
        <dbReference type="SAM" id="MobiDB-lite"/>
    </source>
</evidence>
<dbReference type="AlphaFoldDB" id="A0A550BVC2"/>